<protein>
    <submittedName>
        <fullName evidence="2">Uncharacterized protein</fullName>
    </submittedName>
</protein>
<feature type="transmembrane region" description="Helical" evidence="1">
    <location>
        <begin position="33"/>
        <end position="55"/>
    </location>
</feature>
<proteinExistence type="predicted"/>
<keyword evidence="1" id="KW-0472">Membrane</keyword>
<evidence type="ECO:0000256" key="1">
    <source>
        <dbReference type="SAM" id="Phobius"/>
    </source>
</evidence>
<keyword evidence="1" id="KW-0812">Transmembrane</keyword>
<keyword evidence="1" id="KW-1133">Transmembrane helix</keyword>
<gene>
    <name evidence="2" type="ORF">Q9L58_004252</name>
</gene>
<evidence type="ECO:0000313" key="3">
    <source>
        <dbReference type="Proteomes" id="UP001447188"/>
    </source>
</evidence>
<dbReference type="PANTHER" id="PTHR47260:SF1">
    <property type="entry name" value="UPF0644 PROTEIN PB2B4.06"/>
    <property type="match status" value="1"/>
</dbReference>
<name>A0ABR3GLH8_9PEZI</name>
<evidence type="ECO:0000313" key="2">
    <source>
        <dbReference type="EMBL" id="KAL0636769.1"/>
    </source>
</evidence>
<organism evidence="2 3">
    <name type="scientific">Discina gigas</name>
    <dbReference type="NCBI Taxonomy" id="1032678"/>
    <lineage>
        <taxon>Eukaryota</taxon>
        <taxon>Fungi</taxon>
        <taxon>Dikarya</taxon>
        <taxon>Ascomycota</taxon>
        <taxon>Pezizomycotina</taxon>
        <taxon>Pezizomycetes</taxon>
        <taxon>Pezizales</taxon>
        <taxon>Discinaceae</taxon>
        <taxon>Discina</taxon>
    </lineage>
</organism>
<sequence>MNVLRVPARLRSHNTHIHRFSTTAPKNTSRPIFALRFALASAAHIFLWSTAGVLITNHFLPISGPLLKAPLPIHDSFEDKKILGELEAFASNLAVVKALRADPEYHEHQPWRISEEERRRHYTPGVLQGAEKIGYNRVWVKRDGSTVGVFSLGRGICGFPNVVVWASDPSSHLMLDKGED</sequence>
<dbReference type="EMBL" id="JBBBZM010000044">
    <property type="protein sequence ID" value="KAL0636769.1"/>
    <property type="molecule type" value="Genomic_DNA"/>
</dbReference>
<dbReference type="PANTHER" id="PTHR47260">
    <property type="entry name" value="UPF0644 PROTEIN PB2B4.06"/>
    <property type="match status" value="1"/>
</dbReference>
<reference evidence="2 3" key="1">
    <citation type="submission" date="2024-02" db="EMBL/GenBank/DDBJ databases">
        <title>Discinaceae phylogenomics.</title>
        <authorList>
            <person name="Dirks A.C."/>
            <person name="James T.Y."/>
        </authorList>
    </citation>
    <scope>NUCLEOTIDE SEQUENCE [LARGE SCALE GENOMIC DNA]</scope>
    <source>
        <strain evidence="2 3">ACD0624</strain>
    </source>
</reference>
<dbReference type="Proteomes" id="UP001447188">
    <property type="component" value="Unassembled WGS sequence"/>
</dbReference>
<accession>A0ABR3GLH8</accession>
<keyword evidence="3" id="KW-1185">Reference proteome</keyword>
<dbReference type="InterPro" id="IPR052061">
    <property type="entry name" value="PTE-AB_protein"/>
</dbReference>
<comment type="caution">
    <text evidence="2">The sequence shown here is derived from an EMBL/GenBank/DDBJ whole genome shotgun (WGS) entry which is preliminary data.</text>
</comment>